<evidence type="ECO:0000256" key="1">
    <source>
        <dbReference type="ARBA" id="ARBA00005771"/>
    </source>
</evidence>
<dbReference type="InterPro" id="IPR027417">
    <property type="entry name" value="P-loop_NTPase"/>
</dbReference>
<gene>
    <name evidence="5" type="ORF">BRADI_2g18480v3</name>
</gene>
<evidence type="ECO:0000256" key="2">
    <source>
        <dbReference type="ARBA" id="ARBA00022679"/>
    </source>
</evidence>
<dbReference type="GO" id="GO:0008146">
    <property type="term" value="F:sulfotransferase activity"/>
    <property type="evidence" value="ECO:0007669"/>
    <property type="project" value="InterPro"/>
</dbReference>
<accession>I1HH48</accession>
<reference evidence="6" key="3">
    <citation type="submission" date="2018-08" db="UniProtKB">
        <authorList>
            <consortium name="EnsemblPlants"/>
        </authorList>
    </citation>
    <scope>IDENTIFICATION</scope>
    <source>
        <strain evidence="6">cv. Bd21</strain>
    </source>
</reference>
<sequence length="185" mass="20970">MGVVATHTRLEPRPSDVFLASFPKSGTTWLKALAFATLNRAKNPPCDHPLRHRNSHDCVQSLGMAPRPRRTEVMCSRSSFILHACSPASGGRIVYICRDPKDALVSLWFFAKKMATTAARANDNPRPPTSFTIEEALELFCDGRCVAGPQWQHVVEYWEESRRRPDKVLFLRYEPGNAQRPYEQT</sequence>
<dbReference type="EC" id="2.8.2.-" evidence="3"/>
<dbReference type="Gene3D" id="3.40.50.300">
    <property type="entry name" value="P-loop containing nucleotide triphosphate hydrolases"/>
    <property type="match status" value="1"/>
</dbReference>
<organism evidence="5">
    <name type="scientific">Brachypodium distachyon</name>
    <name type="common">Purple false brome</name>
    <name type="synonym">Trachynia distachya</name>
    <dbReference type="NCBI Taxonomy" id="15368"/>
    <lineage>
        <taxon>Eukaryota</taxon>
        <taxon>Viridiplantae</taxon>
        <taxon>Streptophyta</taxon>
        <taxon>Embryophyta</taxon>
        <taxon>Tracheophyta</taxon>
        <taxon>Spermatophyta</taxon>
        <taxon>Magnoliopsida</taxon>
        <taxon>Liliopsida</taxon>
        <taxon>Poales</taxon>
        <taxon>Poaceae</taxon>
        <taxon>BOP clade</taxon>
        <taxon>Pooideae</taxon>
        <taxon>Stipodae</taxon>
        <taxon>Brachypodieae</taxon>
        <taxon>Brachypodium</taxon>
    </lineage>
</organism>
<dbReference type="Gramene" id="KQK05174">
    <property type="protein sequence ID" value="KQK05174"/>
    <property type="gene ID" value="BRADI_2g18480v3"/>
</dbReference>
<dbReference type="PANTHER" id="PTHR11783">
    <property type="entry name" value="SULFOTRANSFERASE SULT"/>
    <property type="match status" value="1"/>
</dbReference>
<evidence type="ECO:0000259" key="4">
    <source>
        <dbReference type="Pfam" id="PF00685"/>
    </source>
</evidence>
<dbReference type="InterPro" id="IPR000863">
    <property type="entry name" value="Sulfotransferase_dom"/>
</dbReference>
<evidence type="ECO:0000256" key="3">
    <source>
        <dbReference type="RuleBase" id="RU361155"/>
    </source>
</evidence>
<reference evidence="5" key="2">
    <citation type="submission" date="2017-06" db="EMBL/GenBank/DDBJ databases">
        <title>WGS assembly of Brachypodium distachyon.</title>
        <authorList>
            <consortium name="The International Brachypodium Initiative"/>
            <person name="Lucas S."/>
            <person name="Harmon-Smith M."/>
            <person name="Lail K."/>
            <person name="Tice H."/>
            <person name="Grimwood J."/>
            <person name="Bruce D."/>
            <person name="Barry K."/>
            <person name="Shu S."/>
            <person name="Lindquist E."/>
            <person name="Wang M."/>
            <person name="Pitluck S."/>
            <person name="Vogel J.P."/>
            <person name="Garvin D.F."/>
            <person name="Mockler T.C."/>
            <person name="Schmutz J."/>
            <person name="Rokhsar D."/>
            <person name="Bevan M.W."/>
        </authorList>
    </citation>
    <scope>NUCLEOTIDE SEQUENCE</scope>
    <source>
        <strain evidence="5">Bd21</strain>
    </source>
</reference>
<comment type="similarity">
    <text evidence="1 3">Belongs to the sulfotransferase 1 family.</text>
</comment>
<dbReference type="EMBL" id="CM000881">
    <property type="protein sequence ID" value="KQK05174.1"/>
    <property type="molecule type" value="Genomic_DNA"/>
</dbReference>
<dbReference type="Proteomes" id="UP000008810">
    <property type="component" value="Chromosome 2"/>
</dbReference>
<proteinExistence type="inferred from homology"/>
<dbReference type="EnsemblPlants" id="KQK05174">
    <property type="protein sequence ID" value="KQK05174"/>
    <property type="gene ID" value="BRADI_2g18480v3"/>
</dbReference>
<keyword evidence="2 3" id="KW-0808">Transferase</keyword>
<feature type="domain" description="Sulfotransferase" evidence="4">
    <location>
        <begin position="14"/>
        <end position="174"/>
    </location>
</feature>
<evidence type="ECO:0000313" key="5">
    <source>
        <dbReference type="EMBL" id="KQK05174.1"/>
    </source>
</evidence>
<dbReference type="OMA" id="PRRTEVM"/>
<keyword evidence="7" id="KW-1185">Reference proteome</keyword>
<dbReference type="Pfam" id="PF00685">
    <property type="entry name" value="Sulfotransfer_1"/>
    <property type="match status" value="1"/>
</dbReference>
<dbReference type="HOGENOM" id="CLU_027239_0_2_1"/>
<dbReference type="eggNOG" id="KOG1584">
    <property type="taxonomic scope" value="Eukaryota"/>
</dbReference>
<evidence type="ECO:0000313" key="6">
    <source>
        <dbReference type="EnsemblPlants" id="KQK05174"/>
    </source>
</evidence>
<evidence type="ECO:0000313" key="7">
    <source>
        <dbReference type="Proteomes" id="UP000008810"/>
    </source>
</evidence>
<dbReference type="SUPFAM" id="SSF52540">
    <property type="entry name" value="P-loop containing nucleoside triphosphate hydrolases"/>
    <property type="match status" value="1"/>
</dbReference>
<name>I1HH48_BRADI</name>
<dbReference type="InParanoid" id="I1HH48"/>
<dbReference type="AlphaFoldDB" id="I1HH48"/>
<reference evidence="5 6" key="1">
    <citation type="journal article" date="2010" name="Nature">
        <title>Genome sequencing and analysis of the model grass Brachypodium distachyon.</title>
        <authorList>
            <consortium name="International Brachypodium Initiative"/>
        </authorList>
    </citation>
    <scope>NUCLEOTIDE SEQUENCE [LARGE SCALE GENOMIC DNA]</scope>
    <source>
        <strain evidence="5 6">Bd21</strain>
    </source>
</reference>
<dbReference type="OrthoDB" id="205623at2759"/>
<protein>
    <recommendedName>
        <fullName evidence="3">Sulfotransferase</fullName>
        <ecNumber evidence="3">2.8.2.-</ecNumber>
    </recommendedName>
</protein>